<keyword evidence="2 3" id="KW-0697">Rotamase</keyword>
<evidence type="ECO:0000313" key="7">
    <source>
        <dbReference type="EMBL" id="PAP76070.1"/>
    </source>
</evidence>
<dbReference type="PROSITE" id="PS50059">
    <property type="entry name" value="FKBP_PPIASE"/>
    <property type="match status" value="1"/>
</dbReference>
<dbReference type="Pfam" id="PF00254">
    <property type="entry name" value="FKBP_C"/>
    <property type="match status" value="1"/>
</dbReference>
<keyword evidence="3 4" id="KW-0413">Isomerase</keyword>
<comment type="similarity">
    <text evidence="4">Belongs to the FKBP-type PPIase family.</text>
</comment>
<gene>
    <name evidence="7" type="ORF">BSZ37_06240</name>
</gene>
<proteinExistence type="inferred from homology"/>
<feature type="domain" description="PPIase FKBP-type" evidence="6">
    <location>
        <begin position="61"/>
        <end position="153"/>
    </location>
</feature>
<evidence type="ECO:0000256" key="4">
    <source>
        <dbReference type="RuleBase" id="RU003915"/>
    </source>
</evidence>
<keyword evidence="8" id="KW-1185">Reference proteome</keyword>
<sequence>MRTPRLLVRPALVGLIALAAGAPALSGCDSGGSAVCPTDVAFDIEDVTPDSVQAGDAIQQGDCISVAYVGRVAESGGIFSRGDDRRFVFPNDSRLPRGFILGLAGQQVGETRIVTVPPNLGYGPVDVNAGVEGLADVPSCSVLEFEITLNRIYQDNRSCSGS</sequence>
<accession>A0A271IY64</accession>
<evidence type="ECO:0000256" key="3">
    <source>
        <dbReference type="PROSITE-ProRule" id="PRU00277"/>
    </source>
</evidence>
<dbReference type="SUPFAM" id="SSF54534">
    <property type="entry name" value="FKBP-like"/>
    <property type="match status" value="1"/>
</dbReference>
<evidence type="ECO:0000313" key="8">
    <source>
        <dbReference type="Proteomes" id="UP000216339"/>
    </source>
</evidence>
<name>A0A271IY64_9BACT</name>
<dbReference type="RefSeq" id="WP_095509711.1">
    <property type="nucleotide sequence ID" value="NZ_MQWD01000001.1"/>
</dbReference>
<dbReference type="OrthoDB" id="9814548at2"/>
<comment type="catalytic activity">
    <reaction evidence="1 3 4">
        <text>[protein]-peptidylproline (omega=180) = [protein]-peptidylproline (omega=0)</text>
        <dbReference type="Rhea" id="RHEA:16237"/>
        <dbReference type="Rhea" id="RHEA-COMP:10747"/>
        <dbReference type="Rhea" id="RHEA-COMP:10748"/>
        <dbReference type="ChEBI" id="CHEBI:83833"/>
        <dbReference type="ChEBI" id="CHEBI:83834"/>
        <dbReference type="EC" id="5.2.1.8"/>
    </reaction>
</comment>
<feature type="chain" id="PRO_5013261502" description="Peptidyl-prolyl cis-trans isomerase" evidence="5">
    <location>
        <begin position="20"/>
        <end position="162"/>
    </location>
</feature>
<comment type="caution">
    <text evidence="7">The sequence shown here is derived from an EMBL/GenBank/DDBJ whole genome shotgun (WGS) entry which is preliminary data.</text>
</comment>
<organism evidence="7 8">
    <name type="scientific">Rubrivirga marina</name>
    <dbReference type="NCBI Taxonomy" id="1196024"/>
    <lineage>
        <taxon>Bacteria</taxon>
        <taxon>Pseudomonadati</taxon>
        <taxon>Rhodothermota</taxon>
        <taxon>Rhodothermia</taxon>
        <taxon>Rhodothermales</taxon>
        <taxon>Rubricoccaceae</taxon>
        <taxon>Rubrivirga</taxon>
    </lineage>
</organism>
<dbReference type="Gene3D" id="3.10.50.40">
    <property type="match status" value="1"/>
</dbReference>
<evidence type="ECO:0000256" key="5">
    <source>
        <dbReference type="SAM" id="SignalP"/>
    </source>
</evidence>
<dbReference type="Proteomes" id="UP000216339">
    <property type="component" value="Unassembled WGS sequence"/>
</dbReference>
<keyword evidence="5" id="KW-0732">Signal</keyword>
<evidence type="ECO:0000259" key="6">
    <source>
        <dbReference type="PROSITE" id="PS50059"/>
    </source>
</evidence>
<dbReference type="InterPro" id="IPR046357">
    <property type="entry name" value="PPIase_dom_sf"/>
</dbReference>
<dbReference type="InterPro" id="IPR001179">
    <property type="entry name" value="PPIase_FKBP_dom"/>
</dbReference>
<dbReference type="GO" id="GO:0003755">
    <property type="term" value="F:peptidyl-prolyl cis-trans isomerase activity"/>
    <property type="evidence" value="ECO:0007669"/>
    <property type="project" value="UniProtKB-UniRule"/>
</dbReference>
<dbReference type="EMBL" id="MQWD01000001">
    <property type="protein sequence ID" value="PAP76070.1"/>
    <property type="molecule type" value="Genomic_DNA"/>
</dbReference>
<dbReference type="EC" id="5.2.1.8" evidence="4"/>
<evidence type="ECO:0000256" key="1">
    <source>
        <dbReference type="ARBA" id="ARBA00000971"/>
    </source>
</evidence>
<protein>
    <recommendedName>
        <fullName evidence="4">Peptidyl-prolyl cis-trans isomerase</fullName>
        <ecNumber evidence="4">5.2.1.8</ecNumber>
    </recommendedName>
</protein>
<feature type="signal peptide" evidence="5">
    <location>
        <begin position="1"/>
        <end position="19"/>
    </location>
</feature>
<reference evidence="7 8" key="1">
    <citation type="submission" date="2016-11" db="EMBL/GenBank/DDBJ databases">
        <title>Study of marine rhodopsin-containing bacteria.</title>
        <authorList>
            <person name="Yoshizawa S."/>
            <person name="Kumagai Y."/>
            <person name="Kogure K."/>
        </authorList>
    </citation>
    <scope>NUCLEOTIDE SEQUENCE [LARGE SCALE GENOMIC DNA]</scope>
    <source>
        <strain evidence="7 8">SAORIC-28</strain>
    </source>
</reference>
<evidence type="ECO:0000256" key="2">
    <source>
        <dbReference type="ARBA" id="ARBA00023110"/>
    </source>
</evidence>
<dbReference type="AlphaFoldDB" id="A0A271IY64"/>
<dbReference type="PROSITE" id="PS51257">
    <property type="entry name" value="PROKAR_LIPOPROTEIN"/>
    <property type="match status" value="1"/>
</dbReference>